<evidence type="ECO:0000313" key="4">
    <source>
        <dbReference type="Proteomes" id="UP000199227"/>
    </source>
</evidence>
<dbReference type="CDD" id="cd10936">
    <property type="entry name" value="CE4_DAC2"/>
    <property type="match status" value="1"/>
</dbReference>
<keyword evidence="4" id="KW-1185">Reference proteome</keyword>
<dbReference type="AlphaFoldDB" id="A0A1I5MMU5"/>
<accession>A0A1I5MMU5</accession>
<dbReference type="SUPFAM" id="SSF88713">
    <property type="entry name" value="Glycoside hydrolase/deacetylase"/>
    <property type="match status" value="1"/>
</dbReference>
<protein>
    <recommendedName>
        <fullName evidence="5">Divergent polysaccharide deacetylase</fullName>
    </recommendedName>
</protein>
<evidence type="ECO:0000313" key="3">
    <source>
        <dbReference type="EMBL" id="SFP10241.1"/>
    </source>
</evidence>
<keyword evidence="1" id="KW-0175">Coiled coil</keyword>
<dbReference type="GO" id="GO:0005975">
    <property type="term" value="P:carbohydrate metabolic process"/>
    <property type="evidence" value="ECO:0007669"/>
    <property type="project" value="InterPro"/>
</dbReference>
<dbReference type="Gene3D" id="3.20.20.370">
    <property type="entry name" value="Glycoside hydrolase/deacetylase"/>
    <property type="match status" value="1"/>
</dbReference>
<dbReference type="STRING" id="223786.SAMN05216234_10651"/>
<dbReference type="Pfam" id="PF04748">
    <property type="entry name" value="Polysacc_deac_2"/>
    <property type="match status" value="1"/>
</dbReference>
<dbReference type="PANTHER" id="PTHR30105:SF2">
    <property type="entry name" value="DIVERGENT POLYSACCHARIDE DEACETYLASE SUPERFAMILY"/>
    <property type="match status" value="1"/>
</dbReference>
<evidence type="ECO:0000256" key="2">
    <source>
        <dbReference type="SAM" id="MobiDB-lite"/>
    </source>
</evidence>
<dbReference type="InterPro" id="IPR006837">
    <property type="entry name" value="Divergent_DAC"/>
</dbReference>
<dbReference type="RefSeq" id="WP_092911256.1">
    <property type="nucleotide sequence ID" value="NZ_FOXB01000006.1"/>
</dbReference>
<proteinExistence type="predicted"/>
<evidence type="ECO:0008006" key="5">
    <source>
        <dbReference type="Google" id="ProtNLM"/>
    </source>
</evidence>
<evidence type="ECO:0000256" key="1">
    <source>
        <dbReference type="SAM" id="Coils"/>
    </source>
</evidence>
<reference evidence="3 4" key="1">
    <citation type="submission" date="2016-10" db="EMBL/GenBank/DDBJ databases">
        <authorList>
            <person name="de Groot N.N."/>
        </authorList>
    </citation>
    <scope>NUCLEOTIDE SEQUENCE [LARGE SCALE GENOMIC DNA]</scope>
    <source>
        <strain evidence="3 4">EP1-55-1</strain>
    </source>
</reference>
<name>A0A1I5MMU5_9BACT</name>
<dbReference type="Proteomes" id="UP000199227">
    <property type="component" value="Unassembled WGS sequence"/>
</dbReference>
<dbReference type="OrthoDB" id="9784811at2"/>
<organism evidence="3 4">
    <name type="scientific">Hydrogenimonas thermophila</name>
    <dbReference type="NCBI Taxonomy" id="223786"/>
    <lineage>
        <taxon>Bacteria</taxon>
        <taxon>Pseudomonadati</taxon>
        <taxon>Campylobacterota</taxon>
        <taxon>Epsilonproteobacteria</taxon>
        <taxon>Campylobacterales</taxon>
        <taxon>Hydrogenimonadaceae</taxon>
        <taxon>Hydrogenimonas</taxon>
    </lineage>
</organism>
<sequence>MTKRKSPQKSRKTVVKKRKKSTKSKSAMTIVLIGLILILVIALFTGVAGWIGYEAGKEKASKSYENQVEQYKNDLEKLRKKLDNTSSFLEKKEKSEPKKVSKSLDLSEIKDYVEAAEHSKKSTTRQKKSIVKKEIKTDRPKLVIIIDDVGSRAQLKAIKSLPWKITPSIFPPTRRHPNTSKLAANLQHYMIHLPMEALNYKYEEDGTLKVQSSESQIDTKVKKLRQLFPNANYINNHTGSRFTSDIISMERFFLIAKQYGFYFVDSRTTPKTVVPMVCKSFNEPYLARDIFLDNKADIGYIKNQLRKAVKIAKKHGYAIAIGHPHSITFKALASSGNILKNVDVVYIDEIYYSLSN</sequence>
<feature type="coiled-coil region" evidence="1">
    <location>
        <begin position="54"/>
        <end position="95"/>
    </location>
</feature>
<feature type="region of interest" description="Disordered" evidence="2">
    <location>
        <begin position="1"/>
        <end position="21"/>
    </location>
</feature>
<gene>
    <name evidence="3" type="ORF">SAMN05216234_10651</name>
</gene>
<dbReference type="PANTHER" id="PTHR30105">
    <property type="entry name" value="UNCHARACTERIZED YIBQ-RELATED"/>
    <property type="match status" value="1"/>
</dbReference>
<dbReference type="EMBL" id="FOXB01000006">
    <property type="protein sequence ID" value="SFP10241.1"/>
    <property type="molecule type" value="Genomic_DNA"/>
</dbReference>
<dbReference type="InterPro" id="IPR011330">
    <property type="entry name" value="Glyco_hydro/deAcase_b/a-brl"/>
</dbReference>